<dbReference type="EMBL" id="RSDO01000001">
    <property type="protein sequence ID" value="RRR55521.1"/>
    <property type="molecule type" value="Genomic_DNA"/>
</dbReference>
<evidence type="ECO:0000313" key="2">
    <source>
        <dbReference type="EMBL" id="RRR55521.1"/>
    </source>
</evidence>
<reference evidence="2 3" key="1">
    <citation type="submission" date="2018-11" db="EMBL/GenBank/DDBJ databases">
        <authorList>
            <person name="Stevens M.J."/>
            <person name="Cernela N."/>
            <person name="Spoerry Serrano N."/>
            <person name="Schmitt S."/>
            <person name="Schrenzel J."/>
            <person name="Stephan R."/>
        </authorList>
    </citation>
    <scope>NUCLEOTIDE SEQUENCE [LARGE SCALE GENOMIC DNA]</scope>
    <source>
        <strain evidence="2 3">PP422</strain>
    </source>
</reference>
<proteinExistence type="predicted"/>
<gene>
    <name evidence="2" type="ORF">EI998_00385</name>
</gene>
<organism evidence="2 3">
    <name type="scientific">Streptococcus suis</name>
    <dbReference type="NCBI Taxonomy" id="1307"/>
    <lineage>
        <taxon>Bacteria</taxon>
        <taxon>Bacillati</taxon>
        <taxon>Bacillota</taxon>
        <taxon>Bacilli</taxon>
        <taxon>Lactobacillales</taxon>
        <taxon>Streptococcaceae</taxon>
        <taxon>Streptococcus</taxon>
    </lineage>
</organism>
<protein>
    <recommendedName>
        <fullName evidence="4">ATP-binding protein</fullName>
    </recommendedName>
</protein>
<evidence type="ECO:0000313" key="3">
    <source>
        <dbReference type="Proteomes" id="UP000274117"/>
    </source>
</evidence>
<evidence type="ECO:0000256" key="1">
    <source>
        <dbReference type="SAM" id="MobiDB-lite"/>
    </source>
</evidence>
<feature type="region of interest" description="Disordered" evidence="1">
    <location>
        <begin position="120"/>
        <end position="139"/>
    </location>
</feature>
<feature type="region of interest" description="Disordered" evidence="1">
    <location>
        <begin position="78"/>
        <end position="106"/>
    </location>
</feature>
<dbReference type="Proteomes" id="UP000274117">
    <property type="component" value="Unassembled WGS sequence"/>
</dbReference>
<evidence type="ECO:0008006" key="4">
    <source>
        <dbReference type="Google" id="ProtNLM"/>
    </source>
</evidence>
<name>A0A426TJ71_STRSU</name>
<accession>A0A426TJ71</accession>
<reference evidence="2 3" key="2">
    <citation type="submission" date="2018-12" db="EMBL/GenBank/DDBJ databases">
        <title>Whole-genome sequences of fifteen clinical Streptococcus suis strains isolated from pigs between 2006 and 2018.</title>
        <authorList>
            <person name="Stevens M.J.A."/>
            <person name="Cernela N."/>
            <person name="Spoerry Serrano N."/>
            <person name="Schmitt S."/>
            <person name="Schrenzel J."/>
            <person name="Stephan R."/>
        </authorList>
    </citation>
    <scope>NUCLEOTIDE SEQUENCE [LARGE SCALE GENOMIC DNA]</scope>
    <source>
        <strain evidence="2 3">PP422</strain>
    </source>
</reference>
<sequence>MIREDTRFPIISDNEPLIEASPQMLLYEESDLISNIKGPYQDKVFEASGSQEPAVKPVPEQTEDELLPPLFATKRSHYSRRDRNLHRPVQHAERKTQGQLAREVAKEDIKKKRSASYLKDDFIGSKPKKVPTVQPTPRKEATGDLLANLADRLRQESYILADLPEVYSLKKEDRVQEKTSSNQSFDFLKRSQVYNYPERRAFRDKQVAQELNLTHIEED</sequence>
<feature type="compositionally biased region" description="Basic residues" evidence="1">
    <location>
        <begin position="78"/>
        <end position="89"/>
    </location>
</feature>
<comment type="caution">
    <text evidence="2">The sequence shown here is derived from an EMBL/GenBank/DDBJ whole genome shotgun (WGS) entry which is preliminary data.</text>
</comment>
<dbReference type="AlphaFoldDB" id="A0A426TJ71"/>